<name>A0ACC2M5D7_PERAE</name>
<reference evidence="1 2" key="1">
    <citation type="journal article" date="2022" name="Hortic Res">
        <title>A haplotype resolved chromosomal level avocado genome allows analysis of novel avocado genes.</title>
        <authorList>
            <person name="Nath O."/>
            <person name="Fletcher S.J."/>
            <person name="Hayward A."/>
            <person name="Shaw L.M."/>
            <person name="Masouleh A.K."/>
            <person name="Furtado A."/>
            <person name="Henry R.J."/>
            <person name="Mitter N."/>
        </authorList>
    </citation>
    <scope>NUCLEOTIDE SEQUENCE [LARGE SCALE GENOMIC DNA]</scope>
    <source>
        <strain evidence="2">cv. Hass</strain>
    </source>
</reference>
<sequence>MIVAHCAPARVRLALFRTGFRLEPEKCPSMDTWQFLKGIYCSWVSRFPGNSDINRGFNGRKLKRSDSRLFGIRFSEKWDLCNS</sequence>
<gene>
    <name evidence="1" type="ORF">MRB53_017532</name>
</gene>
<keyword evidence="2" id="KW-1185">Reference proteome</keyword>
<accession>A0ACC2M5D7</accession>
<dbReference type="EMBL" id="CM056813">
    <property type="protein sequence ID" value="KAJ8640838.1"/>
    <property type="molecule type" value="Genomic_DNA"/>
</dbReference>
<evidence type="ECO:0000313" key="1">
    <source>
        <dbReference type="EMBL" id="KAJ8640838.1"/>
    </source>
</evidence>
<protein>
    <submittedName>
        <fullName evidence="1">Uncharacterized protein</fullName>
    </submittedName>
</protein>
<organism evidence="1 2">
    <name type="scientific">Persea americana</name>
    <name type="common">Avocado</name>
    <dbReference type="NCBI Taxonomy" id="3435"/>
    <lineage>
        <taxon>Eukaryota</taxon>
        <taxon>Viridiplantae</taxon>
        <taxon>Streptophyta</taxon>
        <taxon>Embryophyta</taxon>
        <taxon>Tracheophyta</taxon>
        <taxon>Spermatophyta</taxon>
        <taxon>Magnoliopsida</taxon>
        <taxon>Magnoliidae</taxon>
        <taxon>Laurales</taxon>
        <taxon>Lauraceae</taxon>
        <taxon>Persea</taxon>
    </lineage>
</organism>
<comment type="caution">
    <text evidence="1">The sequence shown here is derived from an EMBL/GenBank/DDBJ whole genome shotgun (WGS) entry which is preliminary data.</text>
</comment>
<evidence type="ECO:0000313" key="2">
    <source>
        <dbReference type="Proteomes" id="UP001234297"/>
    </source>
</evidence>
<proteinExistence type="predicted"/>
<dbReference type="Proteomes" id="UP001234297">
    <property type="component" value="Chromosome 5"/>
</dbReference>